<keyword evidence="1" id="KW-0812">Transmembrane</keyword>
<gene>
    <name evidence="2" type="ORF">UFOPK2886_00228</name>
</gene>
<reference evidence="2" key="1">
    <citation type="submission" date="2020-05" db="EMBL/GenBank/DDBJ databases">
        <authorList>
            <person name="Chiriac C."/>
            <person name="Salcher M."/>
            <person name="Ghai R."/>
            <person name="Kavagutti S V."/>
        </authorList>
    </citation>
    <scope>NUCLEOTIDE SEQUENCE</scope>
</reference>
<dbReference type="AlphaFoldDB" id="A0A6J6UV38"/>
<name>A0A6J6UV38_9ZZZZ</name>
<evidence type="ECO:0000256" key="1">
    <source>
        <dbReference type="SAM" id="Phobius"/>
    </source>
</evidence>
<sequence length="75" mass="8270">MLTLELYVGTKAEIFVINFSIFSVFILLAECISLRILKPRIITISSFFENLLGLSNTCGSITVTIPLSKTISINS</sequence>
<keyword evidence="1" id="KW-1133">Transmembrane helix</keyword>
<proteinExistence type="predicted"/>
<dbReference type="EMBL" id="CAEZZO010000020">
    <property type="protein sequence ID" value="CAB4762928.1"/>
    <property type="molecule type" value="Genomic_DNA"/>
</dbReference>
<feature type="transmembrane region" description="Helical" evidence="1">
    <location>
        <begin position="14"/>
        <end position="37"/>
    </location>
</feature>
<keyword evidence="1" id="KW-0472">Membrane</keyword>
<protein>
    <submittedName>
        <fullName evidence="2">Unannotated protein</fullName>
    </submittedName>
</protein>
<evidence type="ECO:0000313" key="2">
    <source>
        <dbReference type="EMBL" id="CAB4762928.1"/>
    </source>
</evidence>
<accession>A0A6J6UV38</accession>
<organism evidence="2">
    <name type="scientific">freshwater metagenome</name>
    <dbReference type="NCBI Taxonomy" id="449393"/>
    <lineage>
        <taxon>unclassified sequences</taxon>
        <taxon>metagenomes</taxon>
        <taxon>ecological metagenomes</taxon>
    </lineage>
</organism>